<reference evidence="1 2" key="1">
    <citation type="submission" date="2017-09" db="EMBL/GenBank/DDBJ databases">
        <authorList>
            <person name="Ehlers B."/>
            <person name="Leendertz F.H."/>
        </authorList>
    </citation>
    <scope>NUCLEOTIDE SEQUENCE [LARGE SCALE GENOMIC DNA]</scope>
    <source>
        <strain evidence="1 2">DSM 45537</strain>
    </source>
</reference>
<evidence type="ECO:0000313" key="1">
    <source>
        <dbReference type="EMBL" id="SNY89596.1"/>
    </source>
</evidence>
<dbReference type="InterPro" id="IPR006311">
    <property type="entry name" value="TAT_signal"/>
</dbReference>
<proteinExistence type="predicted"/>
<name>A0A285M110_9NOCA</name>
<dbReference type="EMBL" id="OBEG01000009">
    <property type="protein sequence ID" value="SNY89596.1"/>
    <property type="molecule type" value="Genomic_DNA"/>
</dbReference>
<dbReference type="Proteomes" id="UP000219565">
    <property type="component" value="Unassembled WGS sequence"/>
</dbReference>
<keyword evidence="2" id="KW-1185">Reference proteome</keyword>
<evidence type="ECO:0000313" key="2">
    <source>
        <dbReference type="Proteomes" id="UP000219565"/>
    </source>
</evidence>
<sequence length="461" mass="50304">MTDSQLSRRNVLRSSAVMAGAFGAGTHQLSGPTVPGSPGGAAHNVEAVGYSDLEHRPGFKMAIRQKGGRWYLYMGHVWHSGWSVVDVTDPTRPEVAAFVPGPVDTWTLQVDLSGDLMVTALEKVFPNFGGDPIAAFEEGIYLWDIADPVRPKQLGHFRTGGSGTHRNHYPGGRYAHLAAGMPGYRGNIYVAVDISNPAAPTEAGRWWVPGQHAAGGEPASAPRDRQDGHLDFPTACCSSGHDVSLHGPAYIDGRLAYLPYGGAGMIVLDISDIARPRQVGHLSFSPPFHSRFGVHSVLPLPQHGIAFVNSEHTTYADGATHHASVVDIRDPTSPYLLSLFPEPVPPPGAPYADFATRGGWRGPHNINHNQHHPDVQPQGDLFYIAHFNAGLRIYDVSNPRLVRETGYFLPPQPTRRYGPMPEDALVTQTEDVVVDRRGFIYITDKNQGLWILRYTGPQPRR</sequence>
<dbReference type="AlphaFoldDB" id="A0A285M110"/>
<dbReference type="SUPFAM" id="SSF69322">
    <property type="entry name" value="Tricorn protease domain 2"/>
    <property type="match status" value="1"/>
</dbReference>
<dbReference type="InterPro" id="IPR013211">
    <property type="entry name" value="LVIVD"/>
</dbReference>
<protein>
    <submittedName>
        <fullName evidence="1">Uncharacterized conserved protein</fullName>
    </submittedName>
</protein>
<gene>
    <name evidence="1" type="ORF">SAMN04244553_6615</name>
</gene>
<dbReference type="PROSITE" id="PS51318">
    <property type="entry name" value="TAT"/>
    <property type="match status" value="1"/>
</dbReference>
<dbReference type="OrthoDB" id="5240345at2"/>
<organism evidence="1 2">
    <name type="scientific">Nocardia amikacinitolerans</name>
    <dbReference type="NCBI Taxonomy" id="756689"/>
    <lineage>
        <taxon>Bacteria</taxon>
        <taxon>Bacillati</taxon>
        <taxon>Actinomycetota</taxon>
        <taxon>Actinomycetes</taxon>
        <taxon>Mycobacteriales</taxon>
        <taxon>Nocardiaceae</taxon>
        <taxon>Nocardia</taxon>
    </lineage>
</organism>
<dbReference type="STRING" id="1379680.GCA_001612615_05058"/>
<dbReference type="Pfam" id="PF08309">
    <property type="entry name" value="LVIVD"/>
    <property type="match status" value="3"/>
</dbReference>
<accession>A0A285M110</accession>